<name>A0A7I7P7T1_9MYCO</name>
<dbReference type="InterPro" id="IPR032710">
    <property type="entry name" value="NTF2-like_dom_sf"/>
</dbReference>
<dbReference type="EMBL" id="AP022583">
    <property type="protein sequence ID" value="BBY04927.1"/>
    <property type="molecule type" value="Genomic_DNA"/>
</dbReference>
<evidence type="ECO:0000313" key="3">
    <source>
        <dbReference type="Proteomes" id="UP000466894"/>
    </source>
</evidence>
<feature type="domain" description="SnoaL-like" evidence="1">
    <location>
        <begin position="41"/>
        <end position="153"/>
    </location>
</feature>
<dbReference type="InterPro" id="IPR037401">
    <property type="entry name" value="SnoaL-like"/>
</dbReference>
<dbReference type="SUPFAM" id="SSF54427">
    <property type="entry name" value="NTF2-like"/>
    <property type="match status" value="1"/>
</dbReference>
<evidence type="ECO:0000313" key="2">
    <source>
        <dbReference type="EMBL" id="BBY04927.1"/>
    </source>
</evidence>
<accession>A0A7I7P7T1</accession>
<gene>
    <name evidence="2" type="ORF">MNVI_02450</name>
</gene>
<organism evidence="2 3">
    <name type="scientific">Mycobacterium noviomagense</name>
    <dbReference type="NCBI Taxonomy" id="459858"/>
    <lineage>
        <taxon>Bacteria</taxon>
        <taxon>Bacillati</taxon>
        <taxon>Actinomycetota</taxon>
        <taxon>Actinomycetes</taxon>
        <taxon>Mycobacteriales</taxon>
        <taxon>Mycobacteriaceae</taxon>
        <taxon>Mycobacterium</taxon>
    </lineage>
</organism>
<sequence length="168" mass="19131">MSALMHGTEKVTDTSSVVDLETEKTTMTMTYQQEYLLHAATGRAAILNLSARHNRFYSEGDRDRWIATFRHSGATFTRDGELFTDLRAAFDGDGKQRLVTVDHEISVDGVNATQHCVAILFTVDRVGVTTLRTTGTYRDQLIYERGGWYFTSRELQWDSMPSRHPLMM</sequence>
<protein>
    <recommendedName>
        <fullName evidence="1">SnoaL-like domain-containing protein</fullName>
    </recommendedName>
</protein>
<dbReference type="KEGG" id="mnv:MNVI_02450"/>
<reference evidence="2 3" key="1">
    <citation type="journal article" date="2019" name="Emerg. Microbes Infect.">
        <title>Comprehensive subspecies identification of 175 nontuberculous mycobacteria species based on 7547 genomic profiles.</title>
        <authorList>
            <person name="Matsumoto Y."/>
            <person name="Kinjo T."/>
            <person name="Motooka D."/>
            <person name="Nabeya D."/>
            <person name="Jung N."/>
            <person name="Uechi K."/>
            <person name="Horii T."/>
            <person name="Iida T."/>
            <person name="Fujita J."/>
            <person name="Nakamura S."/>
        </authorList>
    </citation>
    <scope>NUCLEOTIDE SEQUENCE [LARGE SCALE GENOMIC DNA]</scope>
    <source>
        <strain evidence="2 3">JCM 16367</strain>
    </source>
</reference>
<proteinExistence type="predicted"/>
<dbReference type="Pfam" id="PF13577">
    <property type="entry name" value="SnoaL_4"/>
    <property type="match status" value="1"/>
</dbReference>
<dbReference type="AlphaFoldDB" id="A0A7I7P7T1"/>
<evidence type="ECO:0000259" key="1">
    <source>
        <dbReference type="Pfam" id="PF13577"/>
    </source>
</evidence>
<dbReference type="Gene3D" id="3.10.450.50">
    <property type="match status" value="1"/>
</dbReference>
<dbReference type="Proteomes" id="UP000466894">
    <property type="component" value="Chromosome"/>
</dbReference>